<evidence type="ECO:0000313" key="2">
    <source>
        <dbReference type="Proteomes" id="UP000814176"/>
    </source>
</evidence>
<accession>A0ABQ8KD51</accession>
<evidence type="ECO:0000313" key="1">
    <source>
        <dbReference type="EMBL" id="KAH9835415.1"/>
    </source>
</evidence>
<comment type="caution">
    <text evidence="1">The sequence shown here is derived from an EMBL/GenBank/DDBJ whole genome shotgun (WGS) entry which is preliminary data.</text>
</comment>
<sequence>MPRRTAIKRSLCPPRQNPIRAATHHCHPSSAIGPCSRVSYIRARVAVFTSTNCSSHSAMTAVASSSQSLYATLPSAASGLPSSYSSATAPSQPKRFAFAQVQGTVCLIQVPHSHQGTMSSALVPSDVHIFRHEFITQFRFSHSTALHPADLHILEPIDEAHTLYEEEKGTVFLARELMARLQKLTVDSQRAFRRPRVAGQISRSH</sequence>
<dbReference type="EMBL" id="JADCUA010000013">
    <property type="protein sequence ID" value="KAH9835415.1"/>
    <property type="molecule type" value="Genomic_DNA"/>
</dbReference>
<protein>
    <submittedName>
        <fullName evidence="1">Uncharacterized protein</fullName>
    </submittedName>
</protein>
<dbReference type="RefSeq" id="XP_047777848.1">
    <property type="nucleotide sequence ID" value="XM_047924150.1"/>
</dbReference>
<keyword evidence="2" id="KW-1185">Reference proteome</keyword>
<proteinExistence type="predicted"/>
<dbReference type="GeneID" id="72004882"/>
<reference evidence="1 2" key="1">
    <citation type="journal article" date="2021" name="Environ. Microbiol.">
        <title>Gene family expansions and transcriptome signatures uncover fungal adaptations to wood decay.</title>
        <authorList>
            <person name="Hage H."/>
            <person name="Miyauchi S."/>
            <person name="Viragh M."/>
            <person name="Drula E."/>
            <person name="Min B."/>
            <person name="Chaduli D."/>
            <person name="Navarro D."/>
            <person name="Favel A."/>
            <person name="Norest M."/>
            <person name="Lesage-Meessen L."/>
            <person name="Balint B."/>
            <person name="Merenyi Z."/>
            <person name="de Eugenio L."/>
            <person name="Morin E."/>
            <person name="Martinez A.T."/>
            <person name="Baldrian P."/>
            <person name="Stursova M."/>
            <person name="Martinez M.J."/>
            <person name="Novotny C."/>
            <person name="Magnuson J.K."/>
            <person name="Spatafora J.W."/>
            <person name="Maurice S."/>
            <person name="Pangilinan J."/>
            <person name="Andreopoulos W."/>
            <person name="LaButti K."/>
            <person name="Hundley H."/>
            <person name="Na H."/>
            <person name="Kuo A."/>
            <person name="Barry K."/>
            <person name="Lipzen A."/>
            <person name="Henrissat B."/>
            <person name="Riley R."/>
            <person name="Ahrendt S."/>
            <person name="Nagy L.G."/>
            <person name="Grigoriev I.V."/>
            <person name="Martin F."/>
            <person name="Rosso M.N."/>
        </authorList>
    </citation>
    <scope>NUCLEOTIDE SEQUENCE [LARGE SCALE GENOMIC DNA]</scope>
    <source>
        <strain evidence="1 2">CIRM-BRFM 1785</strain>
    </source>
</reference>
<name>A0ABQ8KD51_9APHY</name>
<dbReference type="Proteomes" id="UP000814176">
    <property type="component" value="Unassembled WGS sequence"/>
</dbReference>
<organism evidence="1 2">
    <name type="scientific">Rhodofomes roseus</name>
    <dbReference type="NCBI Taxonomy" id="34475"/>
    <lineage>
        <taxon>Eukaryota</taxon>
        <taxon>Fungi</taxon>
        <taxon>Dikarya</taxon>
        <taxon>Basidiomycota</taxon>
        <taxon>Agaricomycotina</taxon>
        <taxon>Agaricomycetes</taxon>
        <taxon>Polyporales</taxon>
        <taxon>Rhodofomes</taxon>
    </lineage>
</organism>
<gene>
    <name evidence="1" type="ORF">C8Q71DRAFT_765762</name>
</gene>